<feature type="binding site" evidence="2">
    <location>
        <position position="7"/>
    </location>
    <ligand>
        <name>Zn(2+)</name>
        <dbReference type="ChEBI" id="CHEBI:29105"/>
        <label>1</label>
    </ligand>
</feature>
<dbReference type="STRING" id="229921.ADN01_11180"/>
<dbReference type="PIRSF" id="PIRSF004976">
    <property type="entry name" value="ATPase_YdaO"/>
    <property type="match status" value="1"/>
</dbReference>
<dbReference type="SUPFAM" id="SSF52402">
    <property type="entry name" value="Adenine nucleotide alpha hydrolases-like"/>
    <property type="match status" value="1"/>
</dbReference>
<dbReference type="GO" id="GO:0046872">
    <property type="term" value="F:metal ion binding"/>
    <property type="evidence" value="ECO:0007669"/>
    <property type="project" value="UniProtKB-KW"/>
</dbReference>
<feature type="binding site" evidence="3">
    <location>
        <position position="163"/>
    </location>
    <ligand>
        <name>ATP</name>
        <dbReference type="ChEBI" id="CHEBI:30616"/>
    </ligand>
</feature>
<dbReference type="Proteomes" id="UP000050501">
    <property type="component" value="Unassembled WGS sequence"/>
</dbReference>
<dbReference type="AlphaFoldDB" id="A0A0P6XXT3"/>
<accession>A0A0P6XXT3</accession>
<dbReference type="Pfam" id="PF01171">
    <property type="entry name" value="ATP_bind_3"/>
    <property type="match status" value="1"/>
</dbReference>
<evidence type="ECO:0000256" key="3">
    <source>
        <dbReference type="PIRSR" id="PIRSR004976-51"/>
    </source>
</evidence>
<feature type="binding site" evidence="3">
    <location>
        <position position="60"/>
    </location>
    <ligand>
        <name>ATP</name>
        <dbReference type="ChEBI" id="CHEBI:30616"/>
    </ligand>
</feature>
<reference evidence="6 7" key="1">
    <citation type="submission" date="2015-07" db="EMBL/GenBank/DDBJ databases">
        <title>Genome sequence of Levilinea saccharolytica DSM 16555.</title>
        <authorList>
            <person name="Hemp J."/>
            <person name="Ward L.M."/>
            <person name="Pace L.A."/>
            <person name="Fischer W.W."/>
        </authorList>
    </citation>
    <scope>NUCLEOTIDE SEQUENCE [LARGE SCALE GENOMIC DNA]</scope>
    <source>
        <strain evidence="6 7">KIBI-1</strain>
    </source>
</reference>
<gene>
    <name evidence="6" type="ORF">ADN01_11180</name>
</gene>
<feature type="domain" description="2-thiouridine synthetase TtuA-like N-terminal LIM" evidence="5">
    <location>
        <begin position="3"/>
        <end position="27"/>
    </location>
</feature>
<dbReference type="GO" id="GO:0002144">
    <property type="term" value="C:cytosolic tRNA wobble base thiouridylase complex"/>
    <property type="evidence" value="ECO:0007669"/>
    <property type="project" value="TreeGrafter"/>
</dbReference>
<name>A0A0P6XXT3_9CHLR</name>
<dbReference type="PANTHER" id="PTHR11807:SF27">
    <property type="entry name" value="TRNA-5-METHYLURIDINE(54) 2-SULFURTRANSFERASE"/>
    <property type="match status" value="1"/>
</dbReference>
<evidence type="ECO:0000259" key="5">
    <source>
        <dbReference type="Pfam" id="PF22082"/>
    </source>
</evidence>
<evidence type="ECO:0000313" key="7">
    <source>
        <dbReference type="Proteomes" id="UP000050501"/>
    </source>
</evidence>
<feature type="binding site" evidence="2">
    <location>
        <position position="290"/>
    </location>
    <ligand>
        <name>Zn(2+)</name>
        <dbReference type="ChEBI" id="CHEBI:29105"/>
        <label>2</label>
    </ligand>
</feature>
<protein>
    <submittedName>
        <fullName evidence="6">Uncharacterized protein</fullName>
    </submittedName>
</protein>
<evidence type="ECO:0000313" key="6">
    <source>
        <dbReference type="EMBL" id="KPL80796.1"/>
    </source>
</evidence>
<evidence type="ECO:0000259" key="4">
    <source>
        <dbReference type="Pfam" id="PF01171"/>
    </source>
</evidence>
<feature type="binding site" evidence="2">
    <location>
        <position position="300"/>
    </location>
    <ligand>
        <name>Zn(2+)</name>
        <dbReference type="ChEBI" id="CHEBI:29105"/>
        <label>2</label>
    </ligand>
</feature>
<feature type="domain" description="tRNA(Ile)-lysidine/2-thiocytidine synthase N-terminal" evidence="4">
    <location>
        <begin position="51"/>
        <end position="174"/>
    </location>
</feature>
<keyword evidence="1" id="KW-0808">Transferase</keyword>
<feature type="binding site" evidence="2">
    <location>
        <position position="4"/>
    </location>
    <ligand>
        <name>Zn(2+)</name>
        <dbReference type="ChEBI" id="CHEBI:29105"/>
        <label>1</label>
    </ligand>
</feature>
<proteinExistence type="predicted"/>
<keyword evidence="3" id="KW-0547">Nucleotide-binding</keyword>
<dbReference type="PANTHER" id="PTHR11807">
    <property type="entry name" value="ATPASES OF THE PP SUPERFAMILY-RELATED"/>
    <property type="match status" value="1"/>
</dbReference>
<comment type="caution">
    <text evidence="6">The sequence shown here is derived from an EMBL/GenBank/DDBJ whole genome shotgun (WGS) entry which is preliminary data.</text>
</comment>
<dbReference type="GO" id="GO:0002143">
    <property type="term" value="P:tRNA wobble position uridine thiolation"/>
    <property type="evidence" value="ECO:0007669"/>
    <property type="project" value="TreeGrafter"/>
</dbReference>
<dbReference type="InterPro" id="IPR035107">
    <property type="entry name" value="tRNA_thiolation_TtcA_Ctu1"/>
</dbReference>
<keyword evidence="3" id="KW-0067">ATP-binding</keyword>
<dbReference type="Gene3D" id="3.40.50.620">
    <property type="entry name" value="HUPs"/>
    <property type="match status" value="1"/>
</dbReference>
<sequence>MMRCKKCGGKAAVQMKQHNLALCREHFSEWFVEQTERTIHKYRMFKRDERVLVAVSGGKDSLALWDVLAKLGYETVGLYIHLGIEEAEGYSDHSLALAQAFAAARGLRLEVTHVPERYGESIPQMAARTARGRHRACSVCGVVKRHSMNEAAMRLGCGVLATGHNLDDEAAVLFNNTLSWSVDMLLRQNPVLPESPGFPRKVKPLCRFYERESAAYAILNGIEYVYEECPHAVGSTSLVNKALLNQLEQQSPGSKLRFYSTFLKAKAQGAFASGAEGNAEPPPLQFCPSCGQPTTTAGLCLFCRLVDGSAPQE</sequence>
<keyword evidence="2" id="KW-0862">Zinc</keyword>
<feature type="binding site" evidence="2">
    <location>
        <position position="23"/>
    </location>
    <ligand>
        <name>Zn(2+)</name>
        <dbReference type="ChEBI" id="CHEBI:29105"/>
        <label>1</label>
    </ligand>
</feature>
<dbReference type="InterPro" id="IPR054306">
    <property type="entry name" value="TtuA-like_LIM_N"/>
</dbReference>
<feature type="binding site" evidence="2">
    <location>
        <position position="26"/>
    </location>
    <ligand>
        <name>Zn(2+)</name>
        <dbReference type="ChEBI" id="CHEBI:29105"/>
        <label>1</label>
    </ligand>
</feature>
<dbReference type="PATRIC" id="fig|229921.5.peg.1458"/>
<feature type="binding site" evidence="3">
    <location>
        <position position="80"/>
    </location>
    <ligand>
        <name>ATP</name>
        <dbReference type="ChEBI" id="CHEBI:30616"/>
    </ligand>
</feature>
<dbReference type="Pfam" id="PF22082">
    <property type="entry name" value="TtuA_LIM_N"/>
    <property type="match status" value="1"/>
</dbReference>
<feature type="binding site" evidence="3">
    <location>
        <position position="168"/>
    </location>
    <ligand>
        <name>ATP</name>
        <dbReference type="ChEBI" id="CHEBI:30616"/>
    </ligand>
</feature>
<dbReference type="EMBL" id="LGCM01000039">
    <property type="protein sequence ID" value="KPL80796.1"/>
    <property type="molecule type" value="Genomic_DNA"/>
</dbReference>
<keyword evidence="2" id="KW-0479">Metal-binding</keyword>
<dbReference type="GO" id="GO:0005524">
    <property type="term" value="F:ATP binding"/>
    <property type="evidence" value="ECO:0007669"/>
    <property type="project" value="UniProtKB-KW"/>
</dbReference>
<dbReference type="GO" id="GO:0000049">
    <property type="term" value="F:tRNA binding"/>
    <property type="evidence" value="ECO:0007669"/>
    <property type="project" value="TreeGrafter"/>
</dbReference>
<dbReference type="GO" id="GO:0016740">
    <property type="term" value="F:transferase activity"/>
    <property type="evidence" value="ECO:0007669"/>
    <property type="project" value="UniProtKB-KW"/>
</dbReference>
<organism evidence="6 7">
    <name type="scientific">Levilinea saccharolytica</name>
    <dbReference type="NCBI Taxonomy" id="229921"/>
    <lineage>
        <taxon>Bacteria</taxon>
        <taxon>Bacillati</taxon>
        <taxon>Chloroflexota</taxon>
        <taxon>Anaerolineae</taxon>
        <taxon>Anaerolineales</taxon>
        <taxon>Anaerolineaceae</taxon>
        <taxon>Levilinea</taxon>
    </lineage>
</organism>
<feature type="binding site" evidence="2">
    <location>
        <position position="303"/>
    </location>
    <ligand>
        <name>Zn(2+)</name>
        <dbReference type="ChEBI" id="CHEBI:29105"/>
        <label>2</label>
    </ligand>
</feature>
<feature type="binding site" evidence="3">
    <location>
        <begin position="54"/>
        <end position="56"/>
    </location>
    <ligand>
        <name>ATP</name>
        <dbReference type="ChEBI" id="CHEBI:30616"/>
    </ligand>
</feature>
<evidence type="ECO:0000256" key="1">
    <source>
        <dbReference type="ARBA" id="ARBA00022679"/>
    </source>
</evidence>
<dbReference type="InterPro" id="IPR014729">
    <property type="entry name" value="Rossmann-like_a/b/a_fold"/>
</dbReference>
<evidence type="ECO:0000256" key="2">
    <source>
        <dbReference type="PIRSR" id="PIRSR004976-50"/>
    </source>
</evidence>
<feature type="binding site" evidence="2">
    <location>
        <position position="287"/>
    </location>
    <ligand>
        <name>Zn(2+)</name>
        <dbReference type="ChEBI" id="CHEBI:29105"/>
        <label>2</label>
    </ligand>
</feature>
<dbReference type="InterPro" id="IPR011063">
    <property type="entry name" value="TilS/TtcA_N"/>
</dbReference>
<keyword evidence="7" id="KW-1185">Reference proteome</keyword>